<name>A0A9D1KX50_9FIRM</name>
<evidence type="ECO:0000313" key="2">
    <source>
        <dbReference type="Proteomes" id="UP000824164"/>
    </source>
</evidence>
<dbReference type="Pfam" id="PF11007">
    <property type="entry name" value="CotJA"/>
    <property type="match status" value="1"/>
</dbReference>
<dbReference type="EMBL" id="DVLT01000031">
    <property type="protein sequence ID" value="HIU02464.1"/>
    <property type="molecule type" value="Genomic_DNA"/>
</dbReference>
<evidence type="ECO:0000313" key="1">
    <source>
        <dbReference type="EMBL" id="HIU02464.1"/>
    </source>
</evidence>
<accession>A0A9D1KX50</accession>
<dbReference type="InterPro" id="IPR020256">
    <property type="entry name" value="Spore_coat_CotJA"/>
</dbReference>
<proteinExistence type="predicted"/>
<gene>
    <name evidence="1" type="ORF">IAB63_04350</name>
</gene>
<reference evidence="1" key="2">
    <citation type="journal article" date="2021" name="PeerJ">
        <title>Extensive microbial diversity within the chicken gut microbiome revealed by metagenomics and culture.</title>
        <authorList>
            <person name="Gilroy R."/>
            <person name="Ravi A."/>
            <person name="Getino M."/>
            <person name="Pursley I."/>
            <person name="Horton D.L."/>
            <person name="Alikhan N.F."/>
            <person name="Baker D."/>
            <person name="Gharbi K."/>
            <person name="Hall N."/>
            <person name="Watson M."/>
            <person name="Adriaenssens E.M."/>
            <person name="Foster-Nyarko E."/>
            <person name="Jarju S."/>
            <person name="Secka A."/>
            <person name="Antonio M."/>
            <person name="Oren A."/>
            <person name="Chaudhuri R.R."/>
            <person name="La Ragione R."/>
            <person name="Hildebrand F."/>
            <person name="Pallen M.J."/>
        </authorList>
    </citation>
    <scope>NUCLEOTIDE SEQUENCE</scope>
    <source>
        <strain evidence="1">CHK187-14744</strain>
    </source>
</reference>
<sequence length="72" mass="7989">MNNRYASPASECAPCSTRNSCGNGEPLDTFPVAMAYVPWQTFHHTLDLQKALMVGTIFPELCQPFCGRGPRR</sequence>
<protein>
    <submittedName>
        <fullName evidence="1">Spore coat associated protein CotJA</fullName>
    </submittedName>
</protein>
<reference evidence="1" key="1">
    <citation type="submission" date="2020-10" db="EMBL/GenBank/DDBJ databases">
        <authorList>
            <person name="Gilroy R."/>
        </authorList>
    </citation>
    <scope>NUCLEOTIDE SEQUENCE</scope>
    <source>
        <strain evidence="1">CHK187-14744</strain>
    </source>
</reference>
<dbReference type="Proteomes" id="UP000824164">
    <property type="component" value="Unassembled WGS sequence"/>
</dbReference>
<organism evidence="1 2">
    <name type="scientific">Candidatus Onthocola gallistercoris</name>
    <dbReference type="NCBI Taxonomy" id="2840876"/>
    <lineage>
        <taxon>Bacteria</taxon>
        <taxon>Bacillati</taxon>
        <taxon>Bacillota</taxon>
        <taxon>Bacilli</taxon>
        <taxon>Candidatus Onthocola</taxon>
    </lineage>
</organism>
<comment type="caution">
    <text evidence="1">The sequence shown here is derived from an EMBL/GenBank/DDBJ whole genome shotgun (WGS) entry which is preliminary data.</text>
</comment>
<dbReference type="AlphaFoldDB" id="A0A9D1KX50"/>